<reference evidence="4" key="1">
    <citation type="submission" date="2017-12" db="EMBL/GenBank/DDBJ databases">
        <title>Draft genome sequence of Telmatospirillum siberiense 26-4b1T, an acidotolerant peatland alphaproteobacterium potentially involved in sulfur cycling.</title>
        <authorList>
            <person name="Hausmann B."/>
            <person name="Pjevac P."/>
            <person name="Schreck K."/>
            <person name="Herbold C.W."/>
            <person name="Daims H."/>
            <person name="Wagner M."/>
            <person name="Pester M."/>
            <person name="Loy A."/>
        </authorList>
    </citation>
    <scope>NUCLEOTIDE SEQUENCE [LARGE SCALE GENOMIC DNA]</scope>
    <source>
        <strain evidence="4">26-4b1</strain>
    </source>
</reference>
<keyword evidence="2" id="KW-1133">Transmembrane helix</keyword>
<organism evidence="3 4">
    <name type="scientific">Telmatospirillum siberiense</name>
    <dbReference type="NCBI Taxonomy" id="382514"/>
    <lineage>
        <taxon>Bacteria</taxon>
        <taxon>Pseudomonadati</taxon>
        <taxon>Pseudomonadota</taxon>
        <taxon>Alphaproteobacteria</taxon>
        <taxon>Rhodospirillales</taxon>
        <taxon>Rhodospirillaceae</taxon>
        <taxon>Telmatospirillum</taxon>
    </lineage>
</organism>
<dbReference type="AlphaFoldDB" id="A0A2N3PMR6"/>
<comment type="caution">
    <text evidence="3">The sequence shown here is derived from an EMBL/GenBank/DDBJ whole genome shotgun (WGS) entry which is preliminary data.</text>
</comment>
<keyword evidence="2" id="KW-0812">Transmembrane</keyword>
<dbReference type="Proteomes" id="UP000233293">
    <property type="component" value="Unassembled WGS sequence"/>
</dbReference>
<protein>
    <recommendedName>
        <fullName evidence="5">DUF2946 domain-containing protein</fullName>
    </recommendedName>
</protein>
<proteinExistence type="predicted"/>
<keyword evidence="2" id="KW-0472">Membrane</keyword>
<accession>A0A2N3PMR6</accession>
<sequence length="134" mass="14175">MFPRRGKTPLKHLLTAWAGAIVLAINLFGWTVTSLPAAAPQAMDMAMLDGMPLCEHVQHQPPQDQRGGADHGKMVCPACFPLGNASSGALAAGPPTAQTVSAPLVVERSLPPDRRAPSSFVPHRYQARAPPRPA</sequence>
<evidence type="ECO:0000256" key="1">
    <source>
        <dbReference type="SAM" id="MobiDB-lite"/>
    </source>
</evidence>
<dbReference type="EMBL" id="PIUM01000047">
    <property type="protein sequence ID" value="PKU21696.1"/>
    <property type="molecule type" value="Genomic_DNA"/>
</dbReference>
<name>A0A2N3PMR6_9PROT</name>
<evidence type="ECO:0000256" key="2">
    <source>
        <dbReference type="SAM" id="Phobius"/>
    </source>
</evidence>
<evidence type="ECO:0008006" key="5">
    <source>
        <dbReference type="Google" id="ProtNLM"/>
    </source>
</evidence>
<keyword evidence="4" id="KW-1185">Reference proteome</keyword>
<feature type="transmembrane region" description="Helical" evidence="2">
    <location>
        <begin position="12"/>
        <end position="32"/>
    </location>
</feature>
<evidence type="ECO:0000313" key="3">
    <source>
        <dbReference type="EMBL" id="PKU21696.1"/>
    </source>
</evidence>
<evidence type="ECO:0000313" key="4">
    <source>
        <dbReference type="Proteomes" id="UP000233293"/>
    </source>
</evidence>
<gene>
    <name evidence="3" type="ORF">CWS72_25585</name>
</gene>
<feature type="region of interest" description="Disordered" evidence="1">
    <location>
        <begin position="103"/>
        <end position="134"/>
    </location>
</feature>